<dbReference type="FunFam" id="3.40.50.720:FF:000084">
    <property type="entry name" value="Short-chain dehydrogenase reductase"/>
    <property type="match status" value="1"/>
</dbReference>
<dbReference type="GO" id="GO:0016491">
    <property type="term" value="F:oxidoreductase activity"/>
    <property type="evidence" value="ECO:0007669"/>
    <property type="project" value="UniProtKB-KW"/>
</dbReference>
<evidence type="ECO:0000256" key="1">
    <source>
        <dbReference type="ARBA" id="ARBA00006484"/>
    </source>
</evidence>
<sequence>MIAGTPIDLRGRVALVTGSARRVGRHIALRLAACGMHVVVHYGNPSSAPDAETAAAEIAVHGVQTRIIRADLSDPEQIAALFEQIQAHFGRLDLLVNNAAIFPRQRLMEASLADWQSVLAVNLTAPFLCSQHAARLMLAQDSGGAIINIADLSAFRNWREYPHHGVSKAALVKLTEAFALELGGKVRVNAVAPGPVLRDEANSPEAWERIGKRLPVGSTGHPDDVAEAVVFLAAQPFITGVTLRVDGGEYLL</sequence>
<comment type="similarity">
    <text evidence="1">Belongs to the short-chain dehydrogenases/reductases (SDR) family.</text>
</comment>
<reference evidence="3 4" key="1">
    <citation type="submission" date="2017-11" db="EMBL/GenBank/DDBJ databases">
        <title>Evolution of Phototrophy in the Chloroflexi Phylum Driven by Horizontal Gene Transfer.</title>
        <authorList>
            <person name="Ward L.M."/>
            <person name="Hemp J."/>
            <person name="Shih P.M."/>
            <person name="Mcglynn S.E."/>
            <person name="Fischer W."/>
        </authorList>
    </citation>
    <scope>NUCLEOTIDE SEQUENCE [LARGE SCALE GENOMIC DNA]</scope>
    <source>
        <strain evidence="3">CP2_2F</strain>
    </source>
</reference>
<proteinExistence type="inferred from homology"/>
<evidence type="ECO:0000313" key="3">
    <source>
        <dbReference type="EMBL" id="PJF31563.1"/>
    </source>
</evidence>
<evidence type="ECO:0000256" key="2">
    <source>
        <dbReference type="ARBA" id="ARBA00023002"/>
    </source>
</evidence>
<gene>
    <name evidence="3" type="ORF">CUN51_04330</name>
</gene>
<dbReference type="Pfam" id="PF13561">
    <property type="entry name" value="adh_short_C2"/>
    <property type="match status" value="1"/>
</dbReference>
<dbReference type="EMBL" id="PGTK01000003">
    <property type="protein sequence ID" value="PJF31563.1"/>
    <property type="molecule type" value="Genomic_DNA"/>
</dbReference>
<dbReference type="Proteomes" id="UP000228921">
    <property type="component" value="Unassembled WGS sequence"/>
</dbReference>
<evidence type="ECO:0008006" key="5">
    <source>
        <dbReference type="Google" id="ProtNLM"/>
    </source>
</evidence>
<organism evidence="3 4">
    <name type="scientific">Candidatus Thermofonsia Clade 1 bacterium</name>
    <dbReference type="NCBI Taxonomy" id="2364210"/>
    <lineage>
        <taxon>Bacteria</taxon>
        <taxon>Bacillati</taxon>
        <taxon>Chloroflexota</taxon>
        <taxon>Candidatus Thermofontia</taxon>
        <taxon>Candidatus Thermofonsia Clade 1</taxon>
    </lineage>
</organism>
<evidence type="ECO:0000313" key="4">
    <source>
        <dbReference type="Proteomes" id="UP000228921"/>
    </source>
</evidence>
<name>A0A2M8P1Y1_9CHLR</name>
<dbReference type="InterPro" id="IPR036291">
    <property type="entry name" value="NAD(P)-bd_dom_sf"/>
</dbReference>
<dbReference type="PRINTS" id="PR00081">
    <property type="entry name" value="GDHRDH"/>
</dbReference>
<dbReference type="PANTHER" id="PTHR43639:SF1">
    <property type="entry name" value="SHORT-CHAIN DEHYDROGENASE_REDUCTASE FAMILY PROTEIN"/>
    <property type="match status" value="1"/>
</dbReference>
<accession>A0A2M8P1Y1</accession>
<dbReference type="SUPFAM" id="SSF51735">
    <property type="entry name" value="NAD(P)-binding Rossmann-fold domains"/>
    <property type="match status" value="1"/>
</dbReference>
<protein>
    <recommendedName>
        <fullName evidence="5">Short-chain dehydrogenase</fullName>
    </recommendedName>
</protein>
<dbReference type="InterPro" id="IPR002347">
    <property type="entry name" value="SDR_fam"/>
</dbReference>
<dbReference type="PRINTS" id="PR00080">
    <property type="entry name" value="SDRFAMILY"/>
</dbReference>
<dbReference type="AlphaFoldDB" id="A0A2M8P1Y1"/>
<dbReference type="PANTHER" id="PTHR43639">
    <property type="entry name" value="OXIDOREDUCTASE, SHORT-CHAIN DEHYDROGENASE/REDUCTASE FAMILY (AFU_ORTHOLOGUE AFUA_5G02870)"/>
    <property type="match status" value="1"/>
</dbReference>
<comment type="caution">
    <text evidence="3">The sequence shown here is derived from an EMBL/GenBank/DDBJ whole genome shotgun (WGS) entry which is preliminary data.</text>
</comment>
<dbReference type="Gene3D" id="3.40.50.720">
    <property type="entry name" value="NAD(P)-binding Rossmann-like Domain"/>
    <property type="match status" value="1"/>
</dbReference>
<keyword evidence="2" id="KW-0560">Oxidoreductase</keyword>